<dbReference type="SUPFAM" id="SSF52172">
    <property type="entry name" value="CheY-like"/>
    <property type="match status" value="1"/>
</dbReference>
<dbReference type="SMART" id="SM00850">
    <property type="entry name" value="LytTR"/>
    <property type="match status" value="1"/>
</dbReference>
<dbReference type="InterPro" id="IPR001789">
    <property type="entry name" value="Sig_transdc_resp-reg_receiver"/>
</dbReference>
<dbReference type="PROSITE" id="PS50930">
    <property type="entry name" value="HTH_LYTTR"/>
    <property type="match status" value="1"/>
</dbReference>
<sequence length="256" mass="29598">MRLPEGSAGKGSMEDKKQYELVLCENDPLQREDMIRILSQLAPELVIRPVTGSLELQRLLQGPQTAGTKRIFLMDIVLDNGEDGIDLARYIHRLDPGSPVIFMSAYLEKSCEVYDVEHCYFIYKPQKEQRLKAALSRALRQLQDQPKPLVIHDGTAIYRVEPSSILCMERVRRWTFITCRNRVLKAREDLRTLLEQLPDSFVQCHRSYVVNYSMTAAFYGTEFELANGLRIPVSRAHQAEIRQSYSRFLLREESLC</sequence>
<proteinExistence type="predicted"/>
<evidence type="ECO:0008006" key="6">
    <source>
        <dbReference type="Google" id="ProtNLM"/>
    </source>
</evidence>
<dbReference type="EMBL" id="CP011391">
    <property type="protein sequence ID" value="AMK55298.1"/>
    <property type="molecule type" value="Genomic_DNA"/>
</dbReference>
<evidence type="ECO:0000259" key="3">
    <source>
        <dbReference type="PROSITE" id="PS50930"/>
    </source>
</evidence>
<dbReference type="STRING" id="1702221.AALO17_21640"/>
<dbReference type="SMART" id="SM00448">
    <property type="entry name" value="REC"/>
    <property type="match status" value="1"/>
</dbReference>
<dbReference type="Gene3D" id="3.40.50.2300">
    <property type="match status" value="1"/>
</dbReference>
<evidence type="ECO:0000313" key="5">
    <source>
        <dbReference type="Proteomes" id="UP000069771"/>
    </source>
</evidence>
<organism evidence="4 5">
    <name type="scientific">Faecalibaculum rodentium</name>
    <dbReference type="NCBI Taxonomy" id="1702221"/>
    <lineage>
        <taxon>Bacteria</taxon>
        <taxon>Bacillati</taxon>
        <taxon>Bacillota</taxon>
        <taxon>Erysipelotrichia</taxon>
        <taxon>Erysipelotrichales</taxon>
        <taxon>Erysipelotrichaceae</taxon>
        <taxon>Faecalibaculum</taxon>
    </lineage>
</organism>
<dbReference type="PANTHER" id="PTHR37299:SF1">
    <property type="entry name" value="STAGE 0 SPORULATION PROTEIN A HOMOLOG"/>
    <property type="match status" value="1"/>
</dbReference>
<dbReference type="GO" id="GO:0003677">
    <property type="term" value="F:DNA binding"/>
    <property type="evidence" value="ECO:0007669"/>
    <property type="project" value="InterPro"/>
</dbReference>
<feature type="modified residue" description="4-aspartylphosphate" evidence="1">
    <location>
        <position position="75"/>
    </location>
</feature>
<dbReference type="AlphaFoldDB" id="A0A140DXC1"/>
<dbReference type="Pfam" id="PF00072">
    <property type="entry name" value="Response_reg"/>
    <property type="match status" value="1"/>
</dbReference>
<feature type="domain" description="HTH LytTR-type" evidence="3">
    <location>
        <begin position="149"/>
        <end position="247"/>
    </location>
</feature>
<dbReference type="InterPro" id="IPR011006">
    <property type="entry name" value="CheY-like_superfamily"/>
</dbReference>
<dbReference type="GO" id="GO:0000156">
    <property type="term" value="F:phosphorelay response regulator activity"/>
    <property type="evidence" value="ECO:0007669"/>
    <property type="project" value="InterPro"/>
</dbReference>
<dbReference type="Pfam" id="PF04397">
    <property type="entry name" value="LytTR"/>
    <property type="match status" value="1"/>
</dbReference>
<dbReference type="Gene3D" id="2.40.50.1020">
    <property type="entry name" value="LytTr DNA-binding domain"/>
    <property type="match status" value="1"/>
</dbReference>
<keyword evidence="5" id="KW-1185">Reference proteome</keyword>
<feature type="domain" description="Response regulatory" evidence="2">
    <location>
        <begin position="20"/>
        <end position="139"/>
    </location>
</feature>
<protein>
    <recommendedName>
        <fullName evidence="6">Stage 0 sporulation protein A homolog</fullName>
    </recommendedName>
</protein>
<dbReference type="PANTHER" id="PTHR37299">
    <property type="entry name" value="TRANSCRIPTIONAL REGULATOR-RELATED"/>
    <property type="match status" value="1"/>
</dbReference>
<dbReference type="InterPro" id="IPR046947">
    <property type="entry name" value="LytR-like"/>
</dbReference>
<dbReference type="InterPro" id="IPR007492">
    <property type="entry name" value="LytTR_DNA-bd_dom"/>
</dbReference>
<name>A0A140DXC1_9FIRM</name>
<gene>
    <name evidence="4" type="ORF">AALO17_21640</name>
</gene>
<reference evidence="4 5" key="1">
    <citation type="journal article" date="2016" name="Gut Pathog.">
        <title>Whole genome sequencing of "Faecalibaculum rodentium" ALO17, isolated from C57BL/6J laboratory mouse feces.</title>
        <authorList>
            <person name="Lim S."/>
            <person name="Chang D.H."/>
            <person name="Ahn S."/>
            <person name="Kim B.C."/>
        </authorList>
    </citation>
    <scope>NUCLEOTIDE SEQUENCE [LARGE SCALE GENOMIC DNA]</scope>
    <source>
        <strain evidence="4 5">Alo17</strain>
    </source>
</reference>
<dbReference type="KEGG" id="fro:AALO17_21640"/>
<evidence type="ECO:0000259" key="2">
    <source>
        <dbReference type="PROSITE" id="PS50110"/>
    </source>
</evidence>
<accession>A0A140DXC1</accession>
<keyword evidence="1" id="KW-0597">Phosphoprotein</keyword>
<dbReference type="Proteomes" id="UP000069771">
    <property type="component" value="Chromosome"/>
</dbReference>
<dbReference type="PROSITE" id="PS50110">
    <property type="entry name" value="RESPONSE_REGULATORY"/>
    <property type="match status" value="1"/>
</dbReference>
<evidence type="ECO:0000256" key="1">
    <source>
        <dbReference type="PROSITE-ProRule" id="PRU00169"/>
    </source>
</evidence>
<evidence type="ECO:0000313" key="4">
    <source>
        <dbReference type="EMBL" id="AMK55298.1"/>
    </source>
</evidence>